<dbReference type="EMBL" id="FOOT01000001">
    <property type="protein sequence ID" value="SFG12972.1"/>
    <property type="molecule type" value="Genomic_DNA"/>
</dbReference>
<gene>
    <name evidence="2" type="ORF">SAMN05421739_101983</name>
</gene>
<accession>A0A1I2P9Z5</accession>
<keyword evidence="1" id="KW-0732">Signal</keyword>
<evidence type="ECO:0000256" key="1">
    <source>
        <dbReference type="SAM" id="SignalP"/>
    </source>
</evidence>
<evidence type="ECO:0000313" key="2">
    <source>
        <dbReference type="EMBL" id="SFG12972.1"/>
    </source>
</evidence>
<sequence>MKNLLLFILLLPCLAKAQTLKSTELCGRYKKEYVHHLKNGSVTTAAYTVTLKDAGEFPLEPVHEEAALQHQRERAACAEESFIKKQVRTKKLQAQLRQNHTILEEKLYRTKDNLLIGVLKSVSGDTYKLYSNTLILVDGATIHSFTDRSEEDFNITLHGAEKTGDYYALYGMEDENQGSLYFGKFVILSNTEEQVRFYERYHESNRYLRVQVSG</sequence>
<dbReference type="STRING" id="1436961.SAMN05421739_101983"/>
<name>A0A1I2P9Z5_9BACT</name>
<dbReference type="AlphaFoldDB" id="A0A1I2P9Z5"/>
<reference evidence="3" key="1">
    <citation type="submission" date="2016-10" db="EMBL/GenBank/DDBJ databases">
        <authorList>
            <person name="Varghese N."/>
            <person name="Submissions S."/>
        </authorList>
    </citation>
    <scope>NUCLEOTIDE SEQUENCE [LARGE SCALE GENOMIC DNA]</scope>
    <source>
        <strain evidence="3">LP51</strain>
    </source>
</reference>
<evidence type="ECO:0000313" key="3">
    <source>
        <dbReference type="Proteomes" id="UP000198724"/>
    </source>
</evidence>
<protein>
    <submittedName>
        <fullName evidence="2">Uncharacterized protein</fullName>
    </submittedName>
</protein>
<dbReference type="Proteomes" id="UP000198724">
    <property type="component" value="Unassembled WGS sequence"/>
</dbReference>
<feature type="chain" id="PRO_5011716043" evidence="1">
    <location>
        <begin position="18"/>
        <end position="214"/>
    </location>
</feature>
<proteinExistence type="predicted"/>
<keyword evidence="3" id="KW-1185">Reference proteome</keyword>
<organism evidence="2 3">
    <name type="scientific">Pontibacter chinhatensis</name>
    <dbReference type="NCBI Taxonomy" id="1436961"/>
    <lineage>
        <taxon>Bacteria</taxon>
        <taxon>Pseudomonadati</taxon>
        <taxon>Bacteroidota</taxon>
        <taxon>Cytophagia</taxon>
        <taxon>Cytophagales</taxon>
        <taxon>Hymenobacteraceae</taxon>
        <taxon>Pontibacter</taxon>
    </lineage>
</organism>
<feature type="signal peptide" evidence="1">
    <location>
        <begin position="1"/>
        <end position="17"/>
    </location>
</feature>